<dbReference type="AlphaFoldDB" id="A0A679HW58"/>
<dbReference type="PANTHER" id="PTHR38598:SF1">
    <property type="entry name" value="INNER MEMBRANE PROTEIN YJCH"/>
    <property type="match status" value="1"/>
</dbReference>
<dbReference type="InterPro" id="IPR007436">
    <property type="entry name" value="DUF485"/>
</dbReference>
<gene>
    <name evidence="1" type="ORF">ICHIAU1_22240</name>
</gene>
<protein>
    <submittedName>
        <fullName evidence="1">Uncharacterized protein</fullName>
    </submittedName>
</protein>
<dbReference type="InterPro" id="IPR052959">
    <property type="entry name" value="Inner_membrane_assoc"/>
</dbReference>
<evidence type="ECO:0000313" key="1">
    <source>
        <dbReference type="EMBL" id="BBU69941.1"/>
    </source>
</evidence>
<dbReference type="EMBL" id="AP022345">
    <property type="protein sequence ID" value="BBU69941.1"/>
    <property type="molecule type" value="Genomic_DNA"/>
</dbReference>
<organism evidence="1 2">
    <name type="scientific">Fluviibacter phosphoraccumulans</name>
    <dbReference type="NCBI Taxonomy" id="1751046"/>
    <lineage>
        <taxon>Bacteria</taxon>
        <taxon>Pseudomonadati</taxon>
        <taxon>Pseudomonadota</taxon>
        <taxon>Betaproteobacteria</taxon>
        <taxon>Rhodocyclales</taxon>
        <taxon>Fluviibacteraceae</taxon>
        <taxon>Fluviibacter</taxon>
    </lineage>
</organism>
<evidence type="ECO:0000313" key="2">
    <source>
        <dbReference type="Proteomes" id="UP000463961"/>
    </source>
</evidence>
<dbReference type="PANTHER" id="PTHR38598">
    <property type="entry name" value="INNER MEMBRANE PROTEIN YJCH"/>
    <property type="match status" value="1"/>
</dbReference>
<dbReference type="Pfam" id="PF04341">
    <property type="entry name" value="DUF485"/>
    <property type="match status" value="1"/>
</dbReference>
<reference evidence="2" key="1">
    <citation type="submission" date="2020-01" db="EMBL/GenBank/DDBJ databases">
        <title>Phosphoaccumulans saitamaens gen. nov., sp. nov., a polyphosphate accumulating bacterium isolated from surface river water.</title>
        <authorList>
            <person name="Watanabe K."/>
            <person name="Suda W."/>
        </authorList>
    </citation>
    <scope>NUCLEOTIDE SEQUENCE [LARGE SCALE GENOMIC DNA]</scope>
    <source>
        <strain evidence="2">ICHIAU1</strain>
    </source>
</reference>
<dbReference type="Proteomes" id="UP000463961">
    <property type="component" value="Chromosome"/>
</dbReference>
<dbReference type="GO" id="GO:0005886">
    <property type="term" value="C:plasma membrane"/>
    <property type="evidence" value="ECO:0007669"/>
    <property type="project" value="TreeGrafter"/>
</dbReference>
<name>A0A679HW58_9RHOO</name>
<sequence>MSTMNQRVINNPKFQNLVVKRGRYAWSLSILVLAVFYGFVLLVAFQPTLIGSPISEGSAWTYGVVGGLFIFISFWLLMARYVHRANGEFDAINQEILREAWKGEQQ</sequence>
<accession>A0A679HW58</accession>
<keyword evidence="2" id="KW-1185">Reference proteome</keyword>
<dbReference type="RefSeq" id="WP_242451523.1">
    <property type="nucleotide sequence ID" value="NZ_AP019011.1"/>
</dbReference>
<proteinExistence type="predicted"/>